<dbReference type="AlphaFoldDB" id="A0A382X6Q9"/>
<name>A0A382X6Q9_9ZZZZ</name>
<accession>A0A382X6Q9</accession>
<dbReference type="EMBL" id="UINC01165312">
    <property type="protein sequence ID" value="SVD66633.1"/>
    <property type="molecule type" value="Genomic_DNA"/>
</dbReference>
<gene>
    <name evidence="1" type="ORF">METZ01_LOCUS419487</name>
</gene>
<reference evidence="1" key="1">
    <citation type="submission" date="2018-05" db="EMBL/GenBank/DDBJ databases">
        <authorList>
            <person name="Lanie J.A."/>
            <person name="Ng W.-L."/>
            <person name="Kazmierczak K.M."/>
            <person name="Andrzejewski T.M."/>
            <person name="Davidsen T.M."/>
            <person name="Wayne K.J."/>
            <person name="Tettelin H."/>
            <person name="Glass J.I."/>
            <person name="Rusch D."/>
            <person name="Podicherti R."/>
            <person name="Tsui H.-C.T."/>
            <person name="Winkler M.E."/>
        </authorList>
    </citation>
    <scope>NUCLEOTIDE SEQUENCE</scope>
</reference>
<feature type="non-terminal residue" evidence="1">
    <location>
        <position position="1"/>
    </location>
</feature>
<organism evidence="1">
    <name type="scientific">marine metagenome</name>
    <dbReference type="NCBI Taxonomy" id="408172"/>
    <lineage>
        <taxon>unclassified sequences</taxon>
        <taxon>metagenomes</taxon>
        <taxon>ecological metagenomes</taxon>
    </lineage>
</organism>
<protein>
    <submittedName>
        <fullName evidence="1">Uncharacterized protein</fullName>
    </submittedName>
</protein>
<dbReference type="Gene3D" id="2.60.40.3800">
    <property type="match status" value="1"/>
</dbReference>
<dbReference type="InterPro" id="IPR038490">
    <property type="entry name" value="Gingipain_propep_sf"/>
</dbReference>
<evidence type="ECO:0000313" key="1">
    <source>
        <dbReference type="EMBL" id="SVD66633.1"/>
    </source>
</evidence>
<proteinExistence type="predicted"/>
<sequence length="272" mass="31018">RVTVTSLKLVGSPDTNANSSSNSVSVAPVGIIRGQYIARIDVQPFHTNKIYEILQFQIDFDSPPIIRTTDRNSPYFEDFFRSNLLNYHQALNWRNVPQPTHTAPARALADFPQYKVFVSKTGLYKIESADLTNLGIDLKTVDLSSIRIENRGLTVGAHVIDQNHNGYFDNTDGIVFYAEKIINNKFTDENVYWVSWNSDDPSSLIDSIDVAPKDKDATVPIAFKKTEHFEKDYYHDPLVEVKSEFVDHYFWMRFTGGADAKAREKSFRIDLP</sequence>
<feature type="non-terminal residue" evidence="1">
    <location>
        <position position="272"/>
    </location>
</feature>